<evidence type="ECO:0000313" key="4">
    <source>
        <dbReference type="Proteomes" id="UP000254701"/>
    </source>
</evidence>
<keyword evidence="1 3" id="KW-0808">Transferase</keyword>
<dbReference type="Pfam" id="PF04572">
    <property type="entry name" value="Gb3_synth"/>
    <property type="match status" value="1"/>
</dbReference>
<dbReference type="SUPFAM" id="SSF53448">
    <property type="entry name" value="Nucleotide-diphospho-sugar transferases"/>
    <property type="match status" value="1"/>
</dbReference>
<proteinExistence type="predicted"/>
<dbReference type="AlphaFoldDB" id="A0A380WNK1"/>
<accession>A0A380WNK1</accession>
<dbReference type="Gene3D" id="3.90.550.20">
    <property type="match status" value="1"/>
</dbReference>
<sequence length="257" mass="28794">MQGNTGEAVNFIWIGDRLGGLHAACIRSFQRHGYRPVLHTFDAPGDTPDGVEIFDASQLLSRHEIVAYRREKSLALTANIYRYRLLGAGLGLYADCDVYCLKPFPRQDWLFGWETNGVINNAVLKAPADSELVKSLVKSTTGRHFIAPWWSPRKKAAYGQLQKLGIGRDIKRTKWGTTGPRLLTHFIKEYDLADKALPMDAFYPVHQKMTDLLFDSKLSIKDITTPRTYAIHLYNNSISPTLHPPAGSPLAEILAVS</sequence>
<dbReference type="InterPro" id="IPR029044">
    <property type="entry name" value="Nucleotide-diphossugar_trans"/>
</dbReference>
<evidence type="ECO:0000313" key="3">
    <source>
        <dbReference type="EMBL" id="SUU90420.1"/>
    </source>
</evidence>
<dbReference type="InterPro" id="IPR007652">
    <property type="entry name" value="A1-4-GlycosylTfrase_dom"/>
</dbReference>
<feature type="domain" description="Alpha 1,4-glycosyltransferase" evidence="2">
    <location>
        <begin position="172"/>
        <end position="238"/>
    </location>
</feature>
<reference evidence="3 4" key="1">
    <citation type="submission" date="2018-06" db="EMBL/GenBank/DDBJ databases">
        <authorList>
            <consortium name="Pathogen Informatics"/>
            <person name="Doyle S."/>
        </authorList>
    </citation>
    <scope>NUCLEOTIDE SEQUENCE [LARGE SCALE GENOMIC DNA]</scope>
    <source>
        <strain evidence="3 4">NCTC10684</strain>
    </source>
</reference>
<dbReference type="EMBL" id="UFSM01000001">
    <property type="protein sequence ID" value="SUU90420.1"/>
    <property type="molecule type" value="Genomic_DNA"/>
</dbReference>
<dbReference type="InterPro" id="IPR051981">
    <property type="entry name" value="Glycosyltransf_32"/>
</dbReference>
<evidence type="ECO:0000256" key="1">
    <source>
        <dbReference type="ARBA" id="ARBA00022679"/>
    </source>
</evidence>
<dbReference type="PANTHER" id="PTHR12042:SF21">
    <property type="entry name" value="ALPHA1,4-GALACTOSYLTRANSFERASE 1-RELATED"/>
    <property type="match status" value="1"/>
</dbReference>
<dbReference type="PANTHER" id="PTHR12042">
    <property type="entry name" value="LACTOSYLCERAMIDE 4-ALPHA-GALACTOSYLTRANSFERASE ALPHA- 1,4-GALACTOSYLTRANSFERASE"/>
    <property type="match status" value="1"/>
</dbReference>
<evidence type="ECO:0000259" key="2">
    <source>
        <dbReference type="Pfam" id="PF04572"/>
    </source>
</evidence>
<gene>
    <name evidence="3" type="ORF">NCTC10684_03676</name>
</gene>
<protein>
    <submittedName>
        <fullName evidence="3">Mannosyltransferase OCH1 and related enzymes</fullName>
    </submittedName>
</protein>
<dbReference type="GO" id="GO:0006688">
    <property type="term" value="P:glycosphingolipid biosynthetic process"/>
    <property type="evidence" value="ECO:0007669"/>
    <property type="project" value="TreeGrafter"/>
</dbReference>
<dbReference type="RefSeq" id="WP_115732419.1">
    <property type="nucleotide sequence ID" value="NZ_BAAAVY010000002.1"/>
</dbReference>
<organism evidence="3 4">
    <name type="scientific">Aminobacter aminovorans</name>
    <name type="common">Chelatobacter heintzii</name>
    <dbReference type="NCBI Taxonomy" id="83263"/>
    <lineage>
        <taxon>Bacteria</taxon>
        <taxon>Pseudomonadati</taxon>
        <taxon>Pseudomonadota</taxon>
        <taxon>Alphaproteobacteria</taxon>
        <taxon>Hyphomicrobiales</taxon>
        <taxon>Phyllobacteriaceae</taxon>
        <taxon>Aminobacter</taxon>
    </lineage>
</organism>
<dbReference type="GO" id="GO:0016020">
    <property type="term" value="C:membrane"/>
    <property type="evidence" value="ECO:0007669"/>
    <property type="project" value="GOC"/>
</dbReference>
<name>A0A380WNK1_AMIAI</name>
<dbReference type="GO" id="GO:0016758">
    <property type="term" value="F:hexosyltransferase activity"/>
    <property type="evidence" value="ECO:0007669"/>
    <property type="project" value="TreeGrafter"/>
</dbReference>
<keyword evidence="3" id="KW-0328">Glycosyltransferase</keyword>
<dbReference type="Proteomes" id="UP000254701">
    <property type="component" value="Unassembled WGS sequence"/>
</dbReference>
<dbReference type="OrthoDB" id="5354021at2"/>